<keyword evidence="4" id="KW-0472">Membrane</keyword>
<keyword evidence="8" id="KW-0418">Kinase</keyword>
<dbReference type="PRINTS" id="PR00792">
    <property type="entry name" value="PEPSIN"/>
</dbReference>
<evidence type="ECO:0000313" key="9">
    <source>
        <dbReference type="Proteomes" id="UP000044841"/>
    </source>
</evidence>
<dbReference type="InterPro" id="IPR001245">
    <property type="entry name" value="Ser-Thr/Tyr_kinase_cat_dom"/>
</dbReference>
<feature type="compositionally biased region" description="Polar residues" evidence="3">
    <location>
        <begin position="451"/>
        <end position="463"/>
    </location>
</feature>
<dbReference type="Pfam" id="PF07714">
    <property type="entry name" value="PK_Tyr_Ser-Thr"/>
    <property type="match status" value="1"/>
</dbReference>
<evidence type="ECO:0000256" key="1">
    <source>
        <dbReference type="ARBA" id="ARBA00007447"/>
    </source>
</evidence>
<feature type="active site" evidence="2">
    <location>
        <position position="69"/>
    </location>
</feature>
<dbReference type="Proteomes" id="UP000044841">
    <property type="component" value="Unassembled WGS sequence"/>
</dbReference>
<proteinExistence type="inferred from homology"/>
<reference evidence="8 9" key="1">
    <citation type="submission" date="2015-07" db="EMBL/GenBank/DDBJ databases">
        <authorList>
            <person name="Noorani M."/>
        </authorList>
    </citation>
    <scope>NUCLEOTIDE SEQUENCE [LARGE SCALE GENOMIC DNA]</scope>
    <source>
        <strain evidence="8">BBA 69670</strain>
    </source>
</reference>
<evidence type="ECO:0000313" key="8">
    <source>
        <dbReference type="EMBL" id="CUA67126.1"/>
    </source>
</evidence>
<dbReference type="InterPro" id="IPR021109">
    <property type="entry name" value="Peptidase_aspartic_dom_sf"/>
</dbReference>
<feature type="active site" evidence="2">
    <location>
        <position position="284"/>
    </location>
</feature>
<dbReference type="InterPro" id="IPR051681">
    <property type="entry name" value="Ser/Thr_Kinases-Pseudokinases"/>
</dbReference>
<evidence type="ECO:0000256" key="3">
    <source>
        <dbReference type="SAM" id="MobiDB-lite"/>
    </source>
</evidence>
<dbReference type="GO" id="GO:0006508">
    <property type="term" value="P:proteolysis"/>
    <property type="evidence" value="ECO:0007669"/>
    <property type="project" value="InterPro"/>
</dbReference>
<accession>A0A0K6FLK9</accession>
<dbReference type="GO" id="GO:0004674">
    <property type="term" value="F:protein serine/threonine kinase activity"/>
    <property type="evidence" value="ECO:0007669"/>
    <property type="project" value="TreeGrafter"/>
</dbReference>
<feature type="transmembrane region" description="Helical" evidence="4">
    <location>
        <begin position="497"/>
        <end position="521"/>
    </location>
</feature>
<evidence type="ECO:0000256" key="2">
    <source>
        <dbReference type="PIRSR" id="PIRSR601461-1"/>
    </source>
</evidence>
<keyword evidence="4" id="KW-1133">Transmembrane helix</keyword>
<dbReference type="InterPro" id="IPR033121">
    <property type="entry name" value="PEPTIDASE_A1"/>
</dbReference>
<dbReference type="CDD" id="cd05471">
    <property type="entry name" value="pepsin_like"/>
    <property type="match status" value="1"/>
</dbReference>
<feature type="domain" description="Peptidase A1" evidence="7">
    <location>
        <begin position="53"/>
        <end position="401"/>
    </location>
</feature>
<feature type="compositionally biased region" description="Polar residues" evidence="3">
    <location>
        <begin position="608"/>
        <end position="622"/>
    </location>
</feature>
<dbReference type="SUPFAM" id="SSF56112">
    <property type="entry name" value="Protein kinase-like (PK-like)"/>
    <property type="match status" value="1"/>
</dbReference>
<dbReference type="PROSITE" id="PS51767">
    <property type="entry name" value="PEPTIDASE_A1"/>
    <property type="match status" value="1"/>
</dbReference>
<evidence type="ECO:0000259" key="6">
    <source>
        <dbReference type="PROSITE" id="PS50011"/>
    </source>
</evidence>
<sequence length="1133" mass="124241">MKSTYFSLVLSLVGLSHAIHLPVQRVRPRSTGSTLMSKQTGGTGLGNTQNIMYTAEVKAGGTSYTLQLDTGSSDLWFAPGQNYNKTFASAKKYEHLQANLTYGTGWAAGTVAQTNIEFAGFSIANQSFLFIEELSQWDIDFEAQYPLYQGIAGLSFDTLSEINRIVSNNTKETWGRSLMSNIFLADPSTPNHIAFLLDRTGDLNDTDTGYFDIGTYAQGYESVANQPKLDVFTGFGHEVVQWNVLVHGLSINGKKQKLKTSIVASKDTGLTNVPPKGTVSALLDTGTSAAEIPEAAFHELYKAMGGVFVKNASVYVVPCSAQAELVITIDDISVSVHPLDLTEVQVDDFGTGHNLTFCTSVYEPASYGGADNDIILGDAFLRNVYAVYDYGDFVKTESGLNTSSPFIQILPLTNFTAASEDFKVSRTKALAGLPPQLDVKTVNDPTPKALPSTSPSSKNGTGASNVNAALSAEVSSGVSGTTSESDSLKTLASLAPIALGLLGASVGLLVVLIAIIGYGLLQLRKQRSAAYVPIPLKRHAGEYKDESETSLKIRYLAHRSRSEWVALRTRQTITGATKQADNETKQEFHDLVGPIYAQKPLPVGPSDDNPNSSHTSLVSSRTPEPAVAGPSGARPSAPADTVLTQPQPLAVSRAVPVSNLSEVKSTLRSVIGIIPTSSLQDEMGDLLGCCHVLINLLEKSDPAVVSAPHYSFIFSKMQQDLNDMTLFLNEWTRKKSVFQQMQHKGVYVQVRTLEDTFTRHLNVFIALSQSESASAMNKEFSELQAKLGTIQNHVHARGSSDPRSTEQADPDILREQVRRITGHTPEAAYILNGKISYREAVPVSQEKTFDVYKGRLIDGEAVAIKLLRQKLYNDGEGVRFVERIMRQVQLWSSFSSPFILECRGVGMQMTASGEGEDYDRFQFYLVSPFMKRGNALRHIEKLRKEGAYVDILKYLRESARGVEHLHRRNPPCVHASIRGENVLIKDDGTACLNGFGLTKAFAVGKIIALTGANRKYHWMAPELLCQDQPPLYPSCDIWSWAMTALELITGKKPYYNVSQLLLVDHVVNQGKRPQLVDYPSFEQNCPQPEKMWALLNKCWADASDRPRIEEVISELENIEKAQIEQQAAPHVWT</sequence>
<dbReference type="InterPro" id="IPR011009">
    <property type="entry name" value="Kinase-like_dom_sf"/>
</dbReference>
<dbReference type="PANTHER" id="PTHR44329">
    <property type="entry name" value="SERINE/THREONINE-PROTEIN KINASE TNNI3K-RELATED"/>
    <property type="match status" value="1"/>
</dbReference>
<feature type="region of interest" description="Disordered" evidence="3">
    <location>
        <begin position="436"/>
        <end position="463"/>
    </location>
</feature>
<evidence type="ECO:0000259" key="7">
    <source>
        <dbReference type="PROSITE" id="PS51767"/>
    </source>
</evidence>
<dbReference type="SUPFAM" id="SSF50630">
    <property type="entry name" value="Acid proteases"/>
    <property type="match status" value="1"/>
</dbReference>
<feature type="compositionally biased region" description="Low complexity" evidence="3">
    <location>
        <begin position="625"/>
        <end position="639"/>
    </location>
</feature>
<feature type="domain" description="Protein kinase" evidence="6">
    <location>
        <begin position="837"/>
        <end position="1133"/>
    </location>
</feature>
<feature type="signal peptide" evidence="5">
    <location>
        <begin position="1"/>
        <end position="18"/>
    </location>
</feature>
<comment type="similarity">
    <text evidence="1">Belongs to the peptidase A1 family.</text>
</comment>
<dbReference type="GO" id="GO:0004190">
    <property type="term" value="F:aspartic-type endopeptidase activity"/>
    <property type="evidence" value="ECO:0007669"/>
    <property type="project" value="InterPro"/>
</dbReference>
<dbReference type="GO" id="GO:0005524">
    <property type="term" value="F:ATP binding"/>
    <property type="evidence" value="ECO:0007669"/>
    <property type="project" value="InterPro"/>
</dbReference>
<keyword evidence="9" id="KW-1185">Reference proteome</keyword>
<dbReference type="Gene3D" id="1.10.510.10">
    <property type="entry name" value="Transferase(Phosphotransferase) domain 1"/>
    <property type="match status" value="1"/>
</dbReference>
<evidence type="ECO:0000256" key="5">
    <source>
        <dbReference type="SAM" id="SignalP"/>
    </source>
</evidence>
<dbReference type="InterPro" id="IPR000719">
    <property type="entry name" value="Prot_kinase_dom"/>
</dbReference>
<dbReference type="Gene3D" id="2.40.70.10">
    <property type="entry name" value="Acid Proteases"/>
    <property type="match status" value="2"/>
</dbReference>
<dbReference type="AlphaFoldDB" id="A0A0K6FLK9"/>
<dbReference type="PROSITE" id="PS50011">
    <property type="entry name" value="PROTEIN_KINASE_DOM"/>
    <property type="match status" value="1"/>
</dbReference>
<organism evidence="8 9">
    <name type="scientific">Rhizoctonia solani</name>
    <dbReference type="NCBI Taxonomy" id="456999"/>
    <lineage>
        <taxon>Eukaryota</taxon>
        <taxon>Fungi</taxon>
        <taxon>Dikarya</taxon>
        <taxon>Basidiomycota</taxon>
        <taxon>Agaricomycotina</taxon>
        <taxon>Agaricomycetes</taxon>
        <taxon>Cantharellales</taxon>
        <taxon>Ceratobasidiaceae</taxon>
        <taxon>Rhizoctonia</taxon>
    </lineage>
</organism>
<dbReference type="SMART" id="SM00220">
    <property type="entry name" value="S_TKc"/>
    <property type="match status" value="1"/>
</dbReference>
<keyword evidence="8" id="KW-0808">Transferase</keyword>
<dbReference type="Pfam" id="PF00026">
    <property type="entry name" value="Asp"/>
    <property type="match status" value="1"/>
</dbReference>
<protein>
    <submittedName>
        <fullName evidence="8">TNNI3 interacting kinase</fullName>
    </submittedName>
</protein>
<keyword evidence="5" id="KW-0732">Signal</keyword>
<dbReference type="InterPro" id="IPR034164">
    <property type="entry name" value="Pepsin-like_dom"/>
</dbReference>
<feature type="chain" id="PRO_5005502348" evidence="5">
    <location>
        <begin position="19"/>
        <end position="1133"/>
    </location>
</feature>
<name>A0A0K6FLK9_9AGAM</name>
<dbReference type="InterPro" id="IPR001461">
    <property type="entry name" value="Aspartic_peptidase_A1"/>
</dbReference>
<gene>
    <name evidence="8" type="ORF">RSOLAG22IIIB_07205</name>
</gene>
<dbReference type="EMBL" id="CYGV01000014">
    <property type="protein sequence ID" value="CUA67126.1"/>
    <property type="molecule type" value="Genomic_DNA"/>
</dbReference>
<feature type="region of interest" description="Disordered" evidence="3">
    <location>
        <begin position="599"/>
        <end position="641"/>
    </location>
</feature>
<evidence type="ECO:0000256" key="4">
    <source>
        <dbReference type="SAM" id="Phobius"/>
    </source>
</evidence>
<keyword evidence="4" id="KW-0812">Transmembrane</keyword>